<dbReference type="Gene3D" id="3.10.10.10">
    <property type="entry name" value="HIV Type 1 Reverse Transcriptase, subunit A, domain 1"/>
    <property type="match status" value="1"/>
</dbReference>
<dbReference type="InterPro" id="IPR043128">
    <property type="entry name" value="Rev_trsase/Diguanyl_cyclase"/>
</dbReference>
<dbReference type="InterPro" id="IPR000477">
    <property type="entry name" value="RT_dom"/>
</dbReference>
<evidence type="ECO:0000313" key="4">
    <source>
        <dbReference type="Proteomes" id="UP000570595"/>
    </source>
</evidence>
<evidence type="ECO:0000256" key="1">
    <source>
        <dbReference type="SAM" id="MobiDB-lite"/>
    </source>
</evidence>
<feature type="compositionally biased region" description="Basic and acidic residues" evidence="1">
    <location>
        <begin position="30"/>
        <end position="39"/>
    </location>
</feature>
<dbReference type="SUPFAM" id="SSF56672">
    <property type="entry name" value="DNA/RNA polymerases"/>
    <property type="match status" value="1"/>
</dbReference>
<feature type="compositionally biased region" description="Low complexity" evidence="1">
    <location>
        <begin position="915"/>
        <end position="932"/>
    </location>
</feature>
<evidence type="ECO:0000259" key="2">
    <source>
        <dbReference type="Pfam" id="PF00078"/>
    </source>
</evidence>
<gene>
    <name evidence="3" type="ORF">FOZ61_008190</name>
</gene>
<proteinExistence type="predicted"/>
<feature type="region of interest" description="Disordered" evidence="1">
    <location>
        <begin position="837"/>
        <end position="932"/>
    </location>
</feature>
<feature type="domain" description="Reverse transcriptase" evidence="2">
    <location>
        <begin position="438"/>
        <end position="591"/>
    </location>
</feature>
<dbReference type="Proteomes" id="UP000570595">
    <property type="component" value="Unassembled WGS sequence"/>
</dbReference>
<dbReference type="PANTHER" id="PTHR33064:SF37">
    <property type="entry name" value="RIBONUCLEASE H"/>
    <property type="match status" value="1"/>
</dbReference>
<organism evidence="3 4">
    <name type="scientific">Perkinsus olseni</name>
    <name type="common">Perkinsus atlanticus</name>
    <dbReference type="NCBI Taxonomy" id="32597"/>
    <lineage>
        <taxon>Eukaryota</taxon>
        <taxon>Sar</taxon>
        <taxon>Alveolata</taxon>
        <taxon>Perkinsozoa</taxon>
        <taxon>Perkinsea</taxon>
        <taxon>Perkinsida</taxon>
        <taxon>Perkinsidae</taxon>
        <taxon>Perkinsus</taxon>
    </lineage>
</organism>
<feature type="compositionally biased region" description="Basic and acidic residues" evidence="1">
    <location>
        <begin position="844"/>
        <end position="859"/>
    </location>
</feature>
<dbReference type="Gene3D" id="3.30.70.270">
    <property type="match status" value="1"/>
</dbReference>
<dbReference type="EMBL" id="JABAHT010000527">
    <property type="protein sequence ID" value="KAF4654547.1"/>
    <property type="molecule type" value="Genomic_DNA"/>
</dbReference>
<reference evidence="3 4" key="1">
    <citation type="submission" date="2020-04" db="EMBL/GenBank/DDBJ databases">
        <title>Perkinsus olseni comparative genomics.</title>
        <authorList>
            <person name="Bogema D.R."/>
        </authorList>
    </citation>
    <scope>NUCLEOTIDE SEQUENCE [LARGE SCALE GENOMIC DNA]</scope>
    <source>
        <strain evidence="3">ATCC PRA-179</strain>
    </source>
</reference>
<evidence type="ECO:0000313" key="3">
    <source>
        <dbReference type="EMBL" id="KAF4654547.1"/>
    </source>
</evidence>
<dbReference type="AlphaFoldDB" id="A0A7J6L5U8"/>
<sequence length="932" mass="102872">MDKEKVEQRPHLAVFSGAVDGQTTTLSTDETVKEKEKTPTKTTTRIPPPTRTYNTRFRLQQQGQGGSSTSTTQRPTSLTPKTDKFRHKGKGKKKGKSPLVDKTSPSSSAPATSPEKSFMSVKSDDSQGDTVGMMSVSCTALVRSSSNGCSSNVPKQHDLYVRLREPLYAGDVPVVVYVDTLSTFSLVSQKLVLQLCDSSVWSSSDTTNDSGKHDSLATVNGSSDIIGAGSVQLSGLPGLLLNVSVKVVPSSPSMLGNNVVVLGLRALRLLKATITLEDDPTLFIGRVGLTVPLVCTRASSEFSNDIPVAITATPAGSKLKDLPLCVPTTQSVNYQGITVDGGNYDILHYSDPNFEKKLLQLDEEALQDWVTDTYANFKPPVLRVQLRSGAVIKQQTPYPVSPKIQEDAKKLVSEFVQQGRLSRVGWSNDQYISPVFYIRKKSAALRMLCDLRSLNADIVTEYSGFVPHLLASVNTIPTAADGAKFYTCDDIANAYWTLPIDPSCRHLFTISLHDGELLCYNYCPQGLSSAPEQFCQSVWLTLQHGLGLHCYRWYRCYIDDLLTFGPTREAVLGRRRVLRCILAHFGRYFADKNVSVTDPVEVIDYCGLEINRDGVRMSKASAEALMTIFEQRPTGKKQLQSALGIIQYHRLGFYDPKEPFNKFATLLARFYSKLQDKRWSWRPEDQEAWDSLLYANLPITRPTAFRVLPESAIWLLCSDGSDSAVGGGIFFVKDISLEQFHEEPIERLCERGVLLGCWSAALDSQQRRWPVFDRECLGLLTNWRKYWKLSGKYHMVPRRIPNMITVPLGASVLMSDEIDCDYEDYDAIVAVAGADGVTSGEVEEDRHEVEDGEGADGRKKSSTSSDEVQDDPDNPDKTKTGLTPAPSPNVPKPAEQSDQPRKTAKSFDLGEKFHGTGTQTLSTGTLSLRAAV</sequence>
<accession>A0A7J6L5U8</accession>
<name>A0A7J6L5U8_PEROL</name>
<dbReference type="PANTHER" id="PTHR33064">
    <property type="entry name" value="POL PROTEIN"/>
    <property type="match status" value="1"/>
</dbReference>
<feature type="region of interest" description="Disordered" evidence="1">
    <location>
        <begin position="1"/>
        <end position="129"/>
    </location>
</feature>
<feature type="compositionally biased region" description="Low complexity" evidence="1">
    <location>
        <begin position="40"/>
        <end position="73"/>
    </location>
</feature>
<dbReference type="InterPro" id="IPR043502">
    <property type="entry name" value="DNA/RNA_pol_sf"/>
</dbReference>
<dbReference type="InterPro" id="IPR051320">
    <property type="entry name" value="Viral_Replic_Matur_Polypro"/>
</dbReference>
<comment type="caution">
    <text evidence="3">The sequence shown here is derived from an EMBL/GenBank/DDBJ whole genome shotgun (WGS) entry which is preliminary data.</text>
</comment>
<feature type="compositionally biased region" description="Basic residues" evidence="1">
    <location>
        <begin position="84"/>
        <end position="96"/>
    </location>
</feature>
<protein>
    <recommendedName>
        <fullName evidence="2">Reverse transcriptase domain-containing protein</fullName>
    </recommendedName>
</protein>
<dbReference type="OrthoDB" id="8947436at2759"/>
<feature type="compositionally biased region" description="Basic and acidic residues" evidence="1">
    <location>
        <begin position="1"/>
        <end position="10"/>
    </location>
</feature>
<dbReference type="Pfam" id="PF00078">
    <property type="entry name" value="RVT_1"/>
    <property type="match status" value="1"/>
</dbReference>
<feature type="compositionally biased region" description="Low complexity" evidence="1">
    <location>
        <begin position="103"/>
        <end position="114"/>
    </location>
</feature>